<gene>
    <name evidence="2" type="ORF">STVIR_1913</name>
</gene>
<proteinExistence type="predicted"/>
<comment type="caution">
    <text evidence="2">The sequence shown here is derived from an EMBL/GenBank/DDBJ whole genome shotgun (WGS) entry which is preliminary data.</text>
</comment>
<dbReference type="EMBL" id="AMLP01000064">
    <property type="protein sequence ID" value="ELS57058.1"/>
    <property type="molecule type" value="Genomic_DNA"/>
</dbReference>
<dbReference type="NCBIfam" id="NF041121">
    <property type="entry name" value="SAV_2336_NTERM"/>
    <property type="match status" value="1"/>
</dbReference>
<reference evidence="2 3" key="1">
    <citation type="journal article" date="2013" name="Genome Announc.">
        <title>Draft Genome Sequence of Streptomyces viridochromogenes Strain Tu57, Producer of Avilamycin.</title>
        <authorList>
            <person name="Gruning B.A."/>
            <person name="Erxleben A."/>
            <person name="Hahnlein A."/>
            <person name="Gunther S."/>
        </authorList>
    </citation>
    <scope>NUCLEOTIDE SEQUENCE [LARGE SCALE GENOMIC DNA]</scope>
    <source>
        <strain evidence="2 3">Tue57</strain>
    </source>
</reference>
<name>L8PM05_STRVR</name>
<sequence length="354" mass="37614">MDGMWMPFLRLSRTAAFDLVLLTDDAPAMRIWECTSARPARSAEGIGTFRGVRTIQVNVPRTGTATLRWSARRAVADSAGLLDGRGGRTFLLVTDGLAHGWAAADGLLGRLAHAGPTVLVHLLPPHLRHRITLYTYPAVLEAGGFGAPSDHLGHRPPSGGSDPMRPLPDAGDDSVAVQVLSLKPASLAAWSDLVTDGRGVRRSLPVVPAGTLSKGAPAPGLRASRLPRAAAVPRFSTSPPARRLATQLAAITFDFDLVEQLRRRVMPEPSPDHLAEILMGGLIDWEGGGEGRPEFAEGVREALLATTTRSQLARTVSVVGELPAAGERGVALRAALYDPLRARLPGPEERGWAQ</sequence>
<dbReference type="AlphaFoldDB" id="L8PM05"/>
<dbReference type="Proteomes" id="UP000011205">
    <property type="component" value="Unassembled WGS sequence"/>
</dbReference>
<dbReference type="InterPro" id="IPR047738">
    <property type="entry name" value="SAV_2336-like_N"/>
</dbReference>
<organism evidence="2 3">
    <name type="scientific">Streptomyces viridochromogenes Tue57</name>
    <dbReference type="NCBI Taxonomy" id="1160705"/>
    <lineage>
        <taxon>Bacteria</taxon>
        <taxon>Bacillati</taxon>
        <taxon>Actinomycetota</taxon>
        <taxon>Actinomycetes</taxon>
        <taxon>Kitasatosporales</taxon>
        <taxon>Streptomycetaceae</taxon>
        <taxon>Streptomyces</taxon>
    </lineage>
</organism>
<evidence type="ECO:0000313" key="3">
    <source>
        <dbReference type="Proteomes" id="UP000011205"/>
    </source>
</evidence>
<dbReference type="PATRIC" id="fig|1160705.3.peg.1902"/>
<protein>
    <submittedName>
        <fullName evidence="2">Putative NB-ARC domain-containing protein</fullName>
    </submittedName>
</protein>
<feature type="region of interest" description="Disordered" evidence="1">
    <location>
        <begin position="147"/>
        <end position="170"/>
    </location>
</feature>
<evidence type="ECO:0000313" key="2">
    <source>
        <dbReference type="EMBL" id="ELS57058.1"/>
    </source>
</evidence>
<accession>L8PM05</accession>
<evidence type="ECO:0000256" key="1">
    <source>
        <dbReference type="SAM" id="MobiDB-lite"/>
    </source>
</evidence>